<dbReference type="GO" id="GO:0008081">
    <property type="term" value="F:phosphoric diester hydrolase activity"/>
    <property type="evidence" value="ECO:0007669"/>
    <property type="project" value="InterPro"/>
</dbReference>
<dbReference type="SUPFAM" id="SSF51695">
    <property type="entry name" value="PLC-like phosphodiesterases"/>
    <property type="match status" value="1"/>
</dbReference>
<proteinExistence type="predicted"/>
<dbReference type="InterPro" id="IPR017946">
    <property type="entry name" value="PLC-like_Pdiesterase_TIM-brl"/>
</dbReference>
<accession>A0A1H6DL83</accession>
<gene>
    <name evidence="2" type="ORF">SAMN05444390_10774</name>
</gene>
<evidence type="ECO:0000259" key="1">
    <source>
        <dbReference type="PROSITE" id="PS51704"/>
    </source>
</evidence>
<evidence type="ECO:0000313" key="3">
    <source>
        <dbReference type="Proteomes" id="UP000236745"/>
    </source>
</evidence>
<dbReference type="PROSITE" id="PS51704">
    <property type="entry name" value="GP_PDE"/>
    <property type="match status" value="1"/>
</dbReference>
<dbReference type="InterPro" id="IPR030395">
    <property type="entry name" value="GP_PDE_dom"/>
</dbReference>
<sequence length="261" mass="28801">MLKTESERDLRPGVKPQLPKIIGHRAIASLAPENTLGAVREAARQGVKWVEMDVSLLADDTPVIHHDPTLERLSNATGTLCEMQLADLAGVNVAARFEGWGVEPVPTLREMLALLTELKLGFNLEIKDQGLDPARVVAAIAPELCAFDPARLVISSFSEALLQECQRQLPELARGLLLSELEGNWSDKLESLQAFSLHSHWRALNEQTIAQAKAVGCRVLTWTVNDIEEAQRLLQLGVDSVITDIPQQFGSEYDRELDEAQ</sequence>
<dbReference type="OrthoDB" id="9795622at2"/>
<dbReference type="PANTHER" id="PTHR46211">
    <property type="entry name" value="GLYCEROPHOSPHORYL DIESTER PHOSPHODIESTERASE"/>
    <property type="match status" value="1"/>
</dbReference>
<dbReference type="EMBL" id="FNVQ01000007">
    <property type="protein sequence ID" value="SEG85978.1"/>
    <property type="molecule type" value="Genomic_DNA"/>
</dbReference>
<name>A0A1H6DL83_9GAMM</name>
<dbReference type="RefSeq" id="WP_104005534.1">
    <property type="nucleotide sequence ID" value="NZ_FNVQ01000007.1"/>
</dbReference>
<reference evidence="2 3" key="1">
    <citation type="submission" date="2016-10" db="EMBL/GenBank/DDBJ databases">
        <authorList>
            <person name="de Groot N.N."/>
        </authorList>
    </citation>
    <scope>NUCLEOTIDE SEQUENCE [LARGE SCALE GENOMIC DNA]</scope>
    <source>
        <strain evidence="2 3">DSM 22012</strain>
    </source>
</reference>
<evidence type="ECO:0000313" key="2">
    <source>
        <dbReference type="EMBL" id="SEG85978.1"/>
    </source>
</evidence>
<dbReference type="AlphaFoldDB" id="A0A1H6DL83"/>
<dbReference type="Gene3D" id="3.20.20.190">
    <property type="entry name" value="Phosphatidylinositol (PI) phosphodiesterase"/>
    <property type="match status" value="1"/>
</dbReference>
<dbReference type="PROSITE" id="PS50007">
    <property type="entry name" value="PIPLC_X_DOMAIN"/>
    <property type="match status" value="1"/>
</dbReference>
<protein>
    <submittedName>
        <fullName evidence="2">Glycerophosphoryl diester phosphodiesterase</fullName>
    </submittedName>
</protein>
<keyword evidence="3" id="KW-1185">Reference proteome</keyword>
<dbReference type="PANTHER" id="PTHR46211:SF1">
    <property type="entry name" value="GLYCEROPHOSPHODIESTER PHOSPHODIESTERASE, CYTOPLASMIC"/>
    <property type="match status" value="1"/>
</dbReference>
<organism evidence="2 3">
    <name type="scientific">Marinobacterium lutimaris</name>
    <dbReference type="NCBI Taxonomy" id="568106"/>
    <lineage>
        <taxon>Bacteria</taxon>
        <taxon>Pseudomonadati</taxon>
        <taxon>Pseudomonadota</taxon>
        <taxon>Gammaproteobacteria</taxon>
        <taxon>Oceanospirillales</taxon>
        <taxon>Oceanospirillaceae</taxon>
        <taxon>Marinobacterium</taxon>
    </lineage>
</organism>
<dbReference type="Pfam" id="PF03009">
    <property type="entry name" value="GDPD"/>
    <property type="match status" value="1"/>
</dbReference>
<dbReference type="Proteomes" id="UP000236745">
    <property type="component" value="Unassembled WGS sequence"/>
</dbReference>
<feature type="domain" description="GP-PDE" evidence="1">
    <location>
        <begin position="19"/>
        <end position="253"/>
    </location>
</feature>
<dbReference type="GO" id="GO:0006629">
    <property type="term" value="P:lipid metabolic process"/>
    <property type="evidence" value="ECO:0007669"/>
    <property type="project" value="InterPro"/>
</dbReference>